<evidence type="ECO:0000313" key="4">
    <source>
        <dbReference type="Proteomes" id="UP000305067"/>
    </source>
</evidence>
<keyword evidence="2" id="KW-1133">Transmembrane helix</keyword>
<reference evidence="3 4" key="1">
    <citation type="journal article" date="2019" name="Nat. Ecol. Evol.">
        <title>Megaphylogeny resolves global patterns of mushroom evolution.</title>
        <authorList>
            <person name="Varga T."/>
            <person name="Krizsan K."/>
            <person name="Foldi C."/>
            <person name="Dima B."/>
            <person name="Sanchez-Garcia M."/>
            <person name="Sanchez-Ramirez S."/>
            <person name="Szollosi G.J."/>
            <person name="Szarkandi J.G."/>
            <person name="Papp V."/>
            <person name="Albert L."/>
            <person name="Andreopoulos W."/>
            <person name="Angelini C."/>
            <person name="Antonin V."/>
            <person name="Barry K.W."/>
            <person name="Bougher N.L."/>
            <person name="Buchanan P."/>
            <person name="Buyck B."/>
            <person name="Bense V."/>
            <person name="Catcheside P."/>
            <person name="Chovatia M."/>
            <person name="Cooper J."/>
            <person name="Damon W."/>
            <person name="Desjardin D."/>
            <person name="Finy P."/>
            <person name="Geml J."/>
            <person name="Haridas S."/>
            <person name="Hughes K."/>
            <person name="Justo A."/>
            <person name="Karasinski D."/>
            <person name="Kautmanova I."/>
            <person name="Kiss B."/>
            <person name="Kocsube S."/>
            <person name="Kotiranta H."/>
            <person name="LaButti K.M."/>
            <person name="Lechner B.E."/>
            <person name="Liimatainen K."/>
            <person name="Lipzen A."/>
            <person name="Lukacs Z."/>
            <person name="Mihaltcheva S."/>
            <person name="Morgado L.N."/>
            <person name="Niskanen T."/>
            <person name="Noordeloos M.E."/>
            <person name="Ohm R.A."/>
            <person name="Ortiz-Santana B."/>
            <person name="Ovrebo C."/>
            <person name="Racz N."/>
            <person name="Riley R."/>
            <person name="Savchenko A."/>
            <person name="Shiryaev A."/>
            <person name="Soop K."/>
            <person name="Spirin V."/>
            <person name="Szebenyi C."/>
            <person name="Tomsovsky M."/>
            <person name="Tulloss R.E."/>
            <person name="Uehling J."/>
            <person name="Grigoriev I.V."/>
            <person name="Vagvolgyi C."/>
            <person name="Papp T."/>
            <person name="Martin F.M."/>
            <person name="Miettinen O."/>
            <person name="Hibbett D.S."/>
            <person name="Nagy L.G."/>
        </authorList>
    </citation>
    <scope>NUCLEOTIDE SEQUENCE [LARGE SCALE GENOMIC DNA]</scope>
    <source>
        <strain evidence="3 4">CBS 309.79</strain>
    </source>
</reference>
<organism evidence="3 4">
    <name type="scientific">Pterulicium gracile</name>
    <dbReference type="NCBI Taxonomy" id="1884261"/>
    <lineage>
        <taxon>Eukaryota</taxon>
        <taxon>Fungi</taxon>
        <taxon>Dikarya</taxon>
        <taxon>Basidiomycota</taxon>
        <taxon>Agaricomycotina</taxon>
        <taxon>Agaricomycetes</taxon>
        <taxon>Agaricomycetidae</taxon>
        <taxon>Agaricales</taxon>
        <taxon>Pleurotineae</taxon>
        <taxon>Pterulaceae</taxon>
        <taxon>Pterulicium</taxon>
    </lineage>
</organism>
<dbReference type="AlphaFoldDB" id="A0A5C3Q8Q9"/>
<evidence type="ECO:0000256" key="1">
    <source>
        <dbReference type="SAM" id="MobiDB-lite"/>
    </source>
</evidence>
<keyword evidence="2" id="KW-0812">Transmembrane</keyword>
<gene>
    <name evidence="3" type="ORF">BDV98DRAFT_575600</name>
</gene>
<evidence type="ECO:0000313" key="3">
    <source>
        <dbReference type="EMBL" id="TFK96760.1"/>
    </source>
</evidence>
<keyword evidence="4" id="KW-1185">Reference proteome</keyword>
<name>A0A5C3Q8Q9_9AGAR</name>
<dbReference type="EMBL" id="ML178855">
    <property type="protein sequence ID" value="TFK96760.1"/>
    <property type="molecule type" value="Genomic_DNA"/>
</dbReference>
<evidence type="ECO:0000256" key="2">
    <source>
        <dbReference type="SAM" id="Phobius"/>
    </source>
</evidence>
<sequence>MLRWLVNVAPFARRGKSHNTFLTPPPPSIAPRIHLYFSRTIPLPPRAGNTRRTPGFAQTRFVRWLDPDSCLGSMQLVVPPELPTPARTPHPSSNSPSQLELPIPARTPHPSSNSPSQLEFPSPDSCTSLGVIFFAVVTLFAVVTFFAVASGRKESSLQMGGSMVLCRWRGFSRGWNQCMYYYQRVVVRAALC</sequence>
<dbReference type="Proteomes" id="UP000305067">
    <property type="component" value="Unassembled WGS sequence"/>
</dbReference>
<feature type="transmembrane region" description="Helical" evidence="2">
    <location>
        <begin position="129"/>
        <end position="149"/>
    </location>
</feature>
<keyword evidence="2" id="KW-0472">Membrane</keyword>
<protein>
    <submittedName>
        <fullName evidence="3">Uncharacterized protein</fullName>
    </submittedName>
</protein>
<accession>A0A5C3Q8Q9</accession>
<feature type="compositionally biased region" description="Polar residues" evidence="1">
    <location>
        <begin position="109"/>
        <end position="119"/>
    </location>
</feature>
<proteinExistence type="predicted"/>
<feature type="region of interest" description="Disordered" evidence="1">
    <location>
        <begin position="81"/>
        <end position="119"/>
    </location>
</feature>